<protein>
    <recommendedName>
        <fullName evidence="2">J domain-containing protein</fullName>
    </recommendedName>
</protein>
<dbReference type="AlphaFoldDB" id="A0A4T0FMG5"/>
<evidence type="ECO:0000313" key="4">
    <source>
        <dbReference type="Proteomes" id="UP000310189"/>
    </source>
</evidence>
<dbReference type="InterPro" id="IPR001623">
    <property type="entry name" value="DnaJ_domain"/>
</dbReference>
<feature type="compositionally biased region" description="Low complexity" evidence="1">
    <location>
        <begin position="182"/>
        <end position="197"/>
    </location>
</feature>
<evidence type="ECO:0000313" key="3">
    <source>
        <dbReference type="EMBL" id="TIA89672.1"/>
    </source>
</evidence>
<dbReference type="InterPro" id="IPR050817">
    <property type="entry name" value="DjlA_DnaK_co-chaperone"/>
</dbReference>
<dbReference type="PANTHER" id="PTHR24074">
    <property type="entry name" value="CO-CHAPERONE PROTEIN DJLA"/>
    <property type="match status" value="1"/>
</dbReference>
<feature type="region of interest" description="Disordered" evidence="1">
    <location>
        <begin position="171"/>
        <end position="213"/>
    </location>
</feature>
<dbReference type="PRINTS" id="PR00625">
    <property type="entry name" value="JDOMAIN"/>
</dbReference>
<sequence>MMDAFQVLELPNTASQGEIRKQYLRLARVYHPDKVDASQKAQAEDKFRQISVAYETLTQPDGGNSSSSSSGYNPHYSQAHADPFAMFDQLFAQMTSGFFNDPFFGGGSSRGDPFANDPFFSAAPSRRDPFADMMGGGFFNMGNMGIPAMRSSGGAGRSISTTIVNGRKETRETVTNADGSSTTTITTPEGTHTQTQQATLPQAGAGGGYGQRSSYNALPSAYNRYWM</sequence>
<gene>
    <name evidence="3" type="ORF">E3P99_01952</name>
</gene>
<dbReference type="OrthoDB" id="445556at2759"/>
<dbReference type="PROSITE" id="PS50076">
    <property type="entry name" value="DNAJ_2"/>
    <property type="match status" value="1"/>
</dbReference>
<organism evidence="3 4">
    <name type="scientific">Wallemia hederae</name>
    <dbReference type="NCBI Taxonomy" id="1540922"/>
    <lineage>
        <taxon>Eukaryota</taxon>
        <taxon>Fungi</taxon>
        <taxon>Dikarya</taxon>
        <taxon>Basidiomycota</taxon>
        <taxon>Wallemiomycotina</taxon>
        <taxon>Wallemiomycetes</taxon>
        <taxon>Wallemiales</taxon>
        <taxon>Wallemiaceae</taxon>
        <taxon>Wallemia</taxon>
    </lineage>
</organism>
<dbReference type="CDD" id="cd06257">
    <property type="entry name" value="DnaJ"/>
    <property type="match status" value="1"/>
</dbReference>
<dbReference type="Proteomes" id="UP000310189">
    <property type="component" value="Unassembled WGS sequence"/>
</dbReference>
<dbReference type="SMART" id="SM00271">
    <property type="entry name" value="DnaJ"/>
    <property type="match status" value="1"/>
</dbReference>
<dbReference type="InterPro" id="IPR036869">
    <property type="entry name" value="J_dom_sf"/>
</dbReference>
<feature type="domain" description="J" evidence="2">
    <location>
        <begin position="3"/>
        <end position="85"/>
    </location>
</feature>
<keyword evidence="4" id="KW-1185">Reference proteome</keyword>
<proteinExistence type="predicted"/>
<evidence type="ECO:0000259" key="2">
    <source>
        <dbReference type="PROSITE" id="PS50076"/>
    </source>
</evidence>
<dbReference type="EMBL" id="SPNW01000025">
    <property type="protein sequence ID" value="TIA89672.1"/>
    <property type="molecule type" value="Genomic_DNA"/>
</dbReference>
<comment type="caution">
    <text evidence="3">The sequence shown here is derived from an EMBL/GenBank/DDBJ whole genome shotgun (WGS) entry which is preliminary data.</text>
</comment>
<name>A0A4T0FMG5_9BASI</name>
<evidence type="ECO:0000256" key="1">
    <source>
        <dbReference type="SAM" id="MobiDB-lite"/>
    </source>
</evidence>
<reference evidence="3 4" key="1">
    <citation type="submission" date="2019-03" db="EMBL/GenBank/DDBJ databases">
        <title>Sequencing 23 genomes of Wallemia ichthyophaga.</title>
        <authorList>
            <person name="Gostincar C."/>
        </authorList>
    </citation>
    <scope>NUCLEOTIDE SEQUENCE [LARGE SCALE GENOMIC DNA]</scope>
    <source>
        <strain evidence="3 4">EXF-5753</strain>
    </source>
</reference>
<dbReference type="Pfam" id="PF00226">
    <property type="entry name" value="DnaJ"/>
    <property type="match status" value="1"/>
</dbReference>
<accession>A0A4T0FMG5</accession>
<dbReference type="SUPFAM" id="SSF46565">
    <property type="entry name" value="Chaperone J-domain"/>
    <property type="match status" value="1"/>
</dbReference>
<dbReference type="Gene3D" id="1.10.287.110">
    <property type="entry name" value="DnaJ domain"/>
    <property type="match status" value="1"/>
</dbReference>